<organism evidence="2 3">
    <name type="scientific">Mytilus coruscus</name>
    <name type="common">Sea mussel</name>
    <dbReference type="NCBI Taxonomy" id="42192"/>
    <lineage>
        <taxon>Eukaryota</taxon>
        <taxon>Metazoa</taxon>
        <taxon>Spiralia</taxon>
        <taxon>Lophotrochozoa</taxon>
        <taxon>Mollusca</taxon>
        <taxon>Bivalvia</taxon>
        <taxon>Autobranchia</taxon>
        <taxon>Pteriomorphia</taxon>
        <taxon>Mytilida</taxon>
        <taxon>Mytiloidea</taxon>
        <taxon>Mytilidae</taxon>
        <taxon>Mytilinae</taxon>
        <taxon>Mytilus</taxon>
    </lineage>
</organism>
<dbReference type="EMBL" id="CACVKT020000366">
    <property type="protein sequence ID" value="CAC5358585.1"/>
    <property type="molecule type" value="Genomic_DNA"/>
</dbReference>
<dbReference type="Pfam" id="PF18738">
    <property type="entry name" value="HEPN_DZIP3"/>
    <property type="match status" value="1"/>
</dbReference>
<feature type="domain" description="DZIP3-like HEPN" evidence="1">
    <location>
        <begin position="37"/>
        <end position="126"/>
    </location>
</feature>
<protein>
    <recommendedName>
        <fullName evidence="1">DZIP3-like HEPN domain-containing protein</fullName>
    </recommendedName>
</protein>
<dbReference type="Proteomes" id="UP000507470">
    <property type="component" value="Unassembled WGS sequence"/>
</dbReference>
<evidence type="ECO:0000313" key="3">
    <source>
        <dbReference type="Proteomes" id="UP000507470"/>
    </source>
</evidence>
<dbReference type="InterPro" id="IPR041249">
    <property type="entry name" value="HEPN_DZIP3"/>
</dbReference>
<reference evidence="2 3" key="1">
    <citation type="submission" date="2020-06" db="EMBL/GenBank/DDBJ databases">
        <authorList>
            <person name="Li R."/>
            <person name="Bekaert M."/>
        </authorList>
    </citation>
    <scope>NUCLEOTIDE SEQUENCE [LARGE SCALE GENOMIC DNA]</scope>
    <source>
        <strain evidence="3">wild</strain>
    </source>
</reference>
<sequence length="223" mass="26239">MLKNTIERAVVHEGNIGNLRTESSGFSFIVMRDMNVPITSEDFDIRLMMVLMKNLADFDISEKLPLEVDTCEVADLSRIKFIRNKLEQNIDKQTSDEEFEDNWKQLTEAVTRLDGTYKIICQELKKFKPSPHQCQKYLQSKYTESYSKSDDSLTKWKELIRKQSIQKVARDAVQKIFDEQFPPRTLRTAIKDKLEYLCNLKQQKEITQSEWEHLHPAEHGIYT</sequence>
<evidence type="ECO:0000259" key="1">
    <source>
        <dbReference type="Pfam" id="PF18738"/>
    </source>
</evidence>
<dbReference type="OrthoDB" id="10013686at2759"/>
<dbReference type="AlphaFoldDB" id="A0A6J7ZZR6"/>
<gene>
    <name evidence="2" type="ORF">MCOR_1782</name>
</gene>
<accession>A0A6J7ZZR6</accession>
<name>A0A6J7ZZR6_MYTCO</name>
<evidence type="ECO:0000313" key="2">
    <source>
        <dbReference type="EMBL" id="CAC5358585.1"/>
    </source>
</evidence>
<keyword evidence="3" id="KW-1185">Reference proteome</keyword>
<proteinExistence type="predicted"/>